<dbReference type="InterPro" id="IPR037523">
    <property type="entry name" value="VOC_core"/>
</dbReference>
<dbReference type="CDD" id="cd07247">
    <property type="entry name" value="SgaA_N_like"/>
    <property type="match status" value="2"/>
</dbReference>
<keyword evidence="3" id="KW-1185">Reference proteome</keyword>
<accession>A0A4P9VKK0</accession>
<dbReference type="PANTHER" id="PTHR33993">
    <property type="entry name" value="GLYOXALASE-RELATED"/>
    <property type="match status" value="1"/>
</dbReference>
<dbReference type="Gene3D" id="3.10.180.10">
    <property type="entry name" value="2,3-Dihydroxybiphenyl 1,2-Dioxygenase, domain 1"/>
    <property type="match status" value="2"/>
</dbReference>
<dbReference type="SUPFAM" id="SSF54593">
    <property type="entry name" value="Glyoxalase/Bleomycin resistance protein/Dihydroxybiphenyl dioxygenase"/>
    <property type="match status" value="2"/>
</dbReference>
<gene>
    <name evidence="2" type="ORF">B9G39_04775</name>
</gene>
<dbReference type="PROSITE" id="PS51819">
    <property type="entry name" value="VOC"/>
    <property type="match status" value="1"/>
</dbReference>
<dbReference type="InterPro" id="IPR041581">
    <property type="entry name" value="Glyoxalase_6"/>
</dbReference>
<evidence type="ECO:0000313" key="3">
    <source>
        <dbReference type="Proteomes" id="UP000257039"/>
    </source>
</evidence>
<proteinExistence type="predicted"/>
<protein>
    <submittedName>
        <fullName evidence="2">VOC family protein</fullName>
    </submittedName>
</protein>
<dbReference type="EMBL" id="NDXW01000001">
    <property type="protein sequence ID" value="RDH42817.1"/>
    <property type="molecule type" value="Genomic_DNA"/>
</dbReference>
<organism evidence="2 3">
    <name type="scientific">Zooshikella ganghwensis</name>
    <dbReference type="NCBI Taxonomy" id="202772"/>
    <lineage>
        <taxon>Bacteria</taxon>
        <taxon>Pseudomonadati</taxon>
        <taxon>Pseudomonadota</taxon>
        <taxon>Gammaproteobacteria</taxon>
        <taxon>Oceanospirillales</taxon>
        <taxon>Zooshikellaceae</taxon>
        <taxon>Zooshikella</taxon>
    </lineage>
</organism>
<sequence length="256" mass="28049">MNTTVPGNVAWFEVNTQDVESTKQFYSELFGWTFAAVPIASDPQQNYIMITAQNAQQPMGGIQQASSNIPKGIMLAIRSENVQAGSKRLVLLGAKIIHKPTQVNDVTFAIMQDPFDNLFSIFNCNGLADQTSTPPVLGSFTWFEVGTCDIQATQEFYQAAFNWQFSQYETGTDRPYFSIAINNEDPTGGMADHSLSTKNQNYLIPYFLVSDVTTIACKTQKLGGQVINAPTCTASGLVHACLLDNQGNLFGVFSQP</sequence>
<dbReference type="Pfam" id="PF18029">
    <property type="entry name" value="Glyoxalase_6"/>
    <property type="match status" value="1"/>
</dbReference>
<reference evidence="2 3" key="1">
    <citation type="submission" date="2017-04" db="EMBL/GenBank/DDBJ databases">
        <title>Draft genome sequence of Zooshikella ganghwensis VG4 isolated from Red Sea sediments.</title>
        <authorList>
            <person name="Rehman Z."/>
            <person name="Alam I."/>
            <person name="Kamau A."/>
            <person name="Bajic V."/>
            <person name="Leiknes T."/>
        </authorList>
    </citation>
    <scope>NUCLEOTIDE SEQUENCE [LARGE SCALE GENOMIC DNA]</scope>
    <source>
        <strain evidence="2 3">VG4</strain>
    </source>
</reference>
<dbReference type="RefSeq" id="WP_094786264.1">
    <property type="nucleotide sequence ID" value="NZ_NDXW01000001.1"/>
</dbReference>
<dbReference type="InterPro" id="IPR052164">
    <property type="entry name" value="Anthracycline_SecMetBiosynth"/>
</dbReference>
<evidence type="ECO:0000313" key="2">
    <source>
        <dbReference type="EMBL" id="RDH42817.1"/>
    </source>
</evidence>
<dbReference type="PANTHER" id="PTHR33993:SF14">
    <property type="entry name" value="GB|AAF24581.1"/>
    <property type="match status" value="1"/>
</dbReference>
<dbReference type="Proteomes" id="UP000257039">
    <property type="component" value="Unassembled WGS sequence"/>
</dbReference>
<comment type="caution">
    <text evidence="2">The sequence shown here is derived from an EMBL/GenBank/DDBJ whole genome shotgun (WGS) entry which is preliminary data.</text>
</comment>
<dbReference type="InterPro" id="IPR029068">
    <property type="entry name" value="Glyas_Bleomycin-R_OHBP_Dase"/>
</dbReference>
<evidence type="ECO:0000259" key="1">
    <source>
        <dbReference type="PROSITE" id="PS51819"/>
    </source>
</evidence>
<name>A0A4P9VKK0_9GAMM</name>
<feature type="domain" description="VOC" evidence="1">
    <location>
        <begin position="8"/>
        <end position="124"/>
    </location>
</feature>
<dbReference type="AlphaFoldDB" id="A0A4P9VKK0"/>